<organism evidence="2 3">
    <name type="scientific">Entotheonella factor</name>
    <dbReference type="NCBI Taxonomy" id="1429438"/>
    <lineage>
        <taxon>Bacteria</taxon>
        <taxon>Pseudomonadati</taxon>
        <taxon>Nitrospinota/Tectimicrobiota group</taxon>
        <taxon>Candidatus Tectimicrobiota</taxon>
        <taxon>Candidatus Entotheonellia</taxon>
        <taxon>Candidatus Entotheonellales</taxon>
        <taxon>Candidatus Entotheonellaceae</taxon>
        <taxon>Candidatus Entotheonella</taxon>
    </lineage>
</organism>
<keyword evidence="3" id="KW-1185">Reference proteome</keyword>
<dbReference type="InterPro" id="IPR019278">
    <property type="entry name" value="DICT_dom"/>
</dbReference>
<gene>
    <name evidence="2" type="ORF">ETSY1_11900</name>
</gene>
<sequence length="127" mass="14832">MDPNFNLYSLAESWNLRQITGFYRGTLRTLSYEFENAILQGNIQGRLFAGFQKMSYFLTRLDRYSQLAQVVGQIWIFGIPDVDLPQSIEGITFVPLREHDRLVKEWFLVIDSPVFFFGFGGQRTHDL</sequence>
<evidence type="ECO:0000313" key="2">
    <source>
        <dbReference type="EMBL" id="ETX00264.1"/>
    </source>
</evidence>
<evidence type="ECO:0000313" key="3">
    <source>
        <dbReference type="Proteomes" id="UP000019141"/>
    </source>
</evidence>
<evidence type="ECO:0000259" key="1">
    <source>
        <dbReference type="Pfam" id="PF10069"/>
    </source>
</evidence>
<dbReference type="AlphaFoldDB" id="W4LQC9"/>
<dbReference type="EMBL" id="AZHW01000360">
    <property type="protein sequence ID" value="ETX00264.1"/>
    <property type="molecule type" value="Genomic_DNA"/>
</dbReference>
<name>W4LQC9_ENTF1</name>
<dbReference type="Proteomes" id="UP000019141">
    <property type="component" value="Unassembled WGS sequence"/>
</dbReference>
<protein>
    <recommendedName>
        <fullName evidence="1">DICT domain-containing protein</fullName>
    </recommendedName>
</protein>
<feature type="domain" description="DICT" evidence="1">
    <location>
        <begin position="7"/>
        <end position="115"/>
    </location>
</feature>
<accession>W4LQC9</accession>
<proteinExistence type="predicted"/>
<dbReference type="Pfam" id="PF10069">
    <property type="entry name" value="DICT"/>
    <property type="match status" value="1"/>
</dbReference>
<dbReference type="HOGENOM" id="CLU_1966532_0_0_7"/>
<comment type="caution">
    <text evidence="2">The sequence shown here is derived from an EMBL/GenBank/DDBJ whole genome shotgun (WGS) entry which is preliminary data.</text>
</comment>
<reference evidence="2 3" key="1">
    <citation type="journal article" date="2014" name="Nature">
        <title>An environmental bacterial taxon with a large and distinct metabolic repertoire.</title>
        <authorList>
            <person name="Wilson M.C."/>
            <person name="Mori T."/>
            <person name="Ruckert C."/>
            <person name="Uria A.R."/>
            <person name="Helf M.J."/>
            <person name="Takada K."/>
            <person name="Gernert C."/>
            <person name="Steffens U.A."/>
            <person name="Heycke N."/>
            <person name="Schmitt S."/>
            <person name="Rinke C."/>
            <person name="Helfrich E.J."/>
            <person name="Brachmann A.O."/>
            <person name="Gurgui C."/>
            <person name="Wakimoto T."/>
            <person name="Kracht M."/>
            <person name="Crusemann M."/>
            <person name="Hentschel U."/>
            <person name="Abe I."/>
            <person name="Matsunaga S."/>
            <person name="Kalinowski J."/>
            <person name="Takeyama H."/>
            <person name="Piel J."/>
        </authorList>
    </citation>
    <scope>NUCLEOTIDE SEQUENCE [LARGE SCALE GENOMIC DNA]</scope>
    <source>
        <strain evidence="3">TSY1</strain>
    </source>
</reference>